<dbReference type="Gene3D" id="1.10.565.10">
    <property type="entry name" value="Retinoid X Receptor"/>
    <property type="match status" value="1"/>
</dbReference>
<dbReference type="InterPro" id="IPR051524">
    <property type="entry name" value="BHMT"/>
</dbReference>
<comment type="pathway">
    <text evidence="6">Amino-acid biosynthesis; L-methionine biosynthesis via de novo pathway.</text>
</comment>
<protein>
    <recommendedName>
        <fullName evidence="8">Hcy-binding domain-containing protein</fullName>
    </recommendedName>
</protein>
<dbReference type="Pfam" id="PF02574">
    <property type="entry name" value="S-methyl_trans"/>
    <property type="match status" value="1"/>
</dbReference>
<organism evidence="9 10">
    <name type="scientific">Eschrichtius robustus</name>
    <name type="common">California gray whale</name>
    <name type="synonym">Eschrichtius gibbosus</name>
    <dbReference type="NCBI Taxonomy" id="9764"/>
    <lineage>
        <taxon>Eukaryota</taxon>
        <taxon>Metazoa</taxon>
        <taxon>Chordata</taxon>
        <taxon>Craniata</taxon>
        <taxon>Vertebrata</taxon>
        <taxon>Euteleostomi</taxon>
        <taxon>Mammalia</taxon>
        <taxon>Eutheria</taxon>
        <taxon>Laurasiatheria</taxon>
        <taxon>Artiodactyla</taxon>
        <taxon>Whippomorpha</taxon>
        <taxon>Cetacea</taxon>
        <taxon>Mysticeti</taxon>
        <taxon>Eschrichtiidae</taxon>
        <taxon>Eschrichtius</taxon>
    </lineage>
</organism>
<evidence type="ECO:0000313" key="9">
    <source>
        <dbReference type="EMBL" id="KAJ8782437.1"/>
    </source>
</evidence>
<evidence type="ECO:0000256" key="4">
    <source>
        <dbReference type="ARBA" id="ARBA00023163"/>
    </source>
</evidence>
<evidence type="ECO:0000313" key="10">
    <source>
        <dbReference type="Proteomes" id="UP001159641"/>
    </source>
</evidence>
<evidence type="ECO:0000256" key="1">
    <source>
        <dbReference type="ARBA" id="ARBA00022603"/>
    </source>
</evidence>
<keyword evidence="2" id="KW-0808">Transferase</keyword>
<proteinExistence type="predicted"/>
<dbReference type="EMBL" id="JAIQCJ010002112">
    <property type="protein sequence ID" value="KAJ8782437.1"/>
    <property type="molecule type" value="Genomic_DNA"/>
</dbReference>
<dbReference type="InterPro" id="IPR003726">
    <property type="entry name" value="HCY_dom"/>
</dbReference>
<dbReference type="PANTHER" id="PTHR46120">
    <property type="entry name" value="BETAINE--HOMOCYSTEINE S-METHYLTRANSFERASE 1"/>
    <property type="match status" value="1"/>
</dbReference>
<sequence length="247" mass="27253">MDHSRKTRKSKKLGKLKGIHEEQSQQPPPPPPQSPEEGTTYIAPAQEPSVNSALVPQLSTISRALTPSPSMVLETIEPEIVYAGYDNSKPDTAENLLSTLNRLAGKQMIQVVKWAKRPQRPQHDGPGAKKGILEPLDSGEGMLGDGSFHITLEKRGYMKARLWTLEAVVEHPNAVRQLHVEFLRARSNVTRTFIFSASEDNMESQWEAVNTAACDLTREAADRGDALGAGGICQTSLYKHHKDEARI</sequence>
<dbReference type="Proteomes" id="UP001159641">
    <property type="component" value="Unassembled WGS sequence"/>
</dbReference>
<gene>
    <name evidence="9" type="ORF">J1605_010145</name>
</gene>
<keyword evidence="10" id="KW-1185">Reference proteome</keyword>
<dbReference type="AlphaFoldDB" id="A0AB34GTZ2"/>
<dbReference type="Gene3D" id="3.20.20.330">
    <property type="entry name" value="Homocysteine-binding-like domain"/>
    <property type="match status" value="1"/>
</dbReference>
<dbReference type="PANTHER" id="PTHR46120:SF3">
    <property type="entry name" value="S-METHYLMETHIONINE--HOMOCYSTEINE S-METHYLTRANSFERASE BHMT2"/>
    <property type="match status" value="1"/>
</dbReference>
<keyword evidence="1" id="KW-0489">Methyltransferase</keyword>
<dbReference type="GO" id="GO:0032259">
    <property type="term" value="P:methylation"/>
    <property type="evidence" value="ECO:0007669"/>
    <property type="project" value="UniProtKB-KW"/>
</dbReference>
<dbReference type="InterPro" id="IPR036589">
    <property type="entry name" value="HCY_dom_sf"/>
</dbReference>
<keyword evidence="3" id="KW-0805">Transcription regulation</keyword>
<evidence type="ECO:0000256" key="7">
    <source>
        <dbReference type="SAM" id="MobiDB-lite"/>
    </source>
</evidence>
<dbReference type="GO" id="GO:0071267">
    <property type="term" value="P:L-methionine salvage"/>
    <property type="evidence" value="ECO:0007669"/>
    <property type="project" value="TreeGrafter"/>
</dbReference>
<feature type="domain" description="Hcy-binding" evidence="8">
    <location>
        <begin position="143"/>
        <end position="235"/>
    </location>
</feature>
<reference evidence="9 10" key="1">
    <citation type="submission" date="2022-11" db="EMBL/GenBank/DDBJ databases">
        <title>Whole genome sequence of Eschrichtius robustus ER-17-0199.</title>
        <authorList>
            <person name="Bruniche-Olsen A."/>
            <person name="Black A.N."/>
            <person name="Fields C.J."/>
            <person name="Walden K."/>
            <person name="Dewoody J.A."/>
        </authorList>
    </citation>
    <scope>NUCLEOTIDE SEQUENCE [LARGE SCALE GENOMIC DNA]</scope>
    <source>
        <strain evidence="9">ER-17-0199</strain>
        <tissue evidence="9">Blubber</tissue>
    </source>
</reference>
<name>A0AB34GTZ2_ESCRO</name>
<dbReference type="SUPFAM" id="SSF48508">
    <property type="entry name" value="Nuclear receptor ligand-binding domain"/>
    <property type="match status" value="1"/>
</dbReference>
<dbReference type="GO" id="GO:0005829">
    <property type="term" value="C:cytosol"/>
    <property type="evidence" value="ECO:0007669"/>
    <property type="project" value="TreeGrafter"/>
</dbReference>
<feature type="region of interest" description="Disordered" evidence="7">
    <location>
        <begin position="1"/>
        <end position="40"/>
    </location>
</feature>
<comment type="caution">
    <text evidence="9">The sequence shown here is derived from an EMBL/GenBank/DDBJ whole genome shotgun (WGS) entry which is preliminary data.</text>
</comment>
<evidence type="ECO:0000256" key="3">
    <source>
        <dbReference type="ARBA" id="ARBA00023015"/>
    </source>
</evidence>
<evidence type="ECO:0000256" key="5">
    <source>
        <dbReference type="ARBA" id="ARBA00023170"/>
    </source>
</evidence>
<dbReference type="SUPFAM" id="SSF82282">
    <property type="entry name" value="Homocysteine S-methyltransferase"/>
    <property type="match status" value="1"/>
</dbReference>
<evidence type="ECO:0000256" key="2">
    <source>
        <dbReference type="ARBA" id="ARBA00022679"/>
    </source>
</evidence>
<accession>A0AB34GTZ2</accession>
<keyword evidence="5" id="KW-0675">Receptor</keyword>
<dbReference type="GO" id="GO:0061627">
    <property type="term" value="F:S-methylmethionine-homocysteine S-methyltransferase activity"/>
    <property type="evidence" value="ECO:0007669"/>
    <property type="project" value="TreeGrafter"/>
</dbReference>
<dbReference type="InterPro" id="IPR035500">
    <property type="entry name" value="NHR-like_dom_sf"/>
</dbReference>
<evidence type="ECO:0000256" key="6">
    <source>
        <dbReference type="ARBA" id="ARBA00034478"/>
    </source>
</evidence>
<feature type="compositionally biased region" description="Basic residues" evidence="7">
    <location>
        <begin position="1"/>
        <end position="17"/>
    </location>
</feature>
<keyword evidence="4" id="KW-0804">Transcription</keyword>
<evidence type="ECO:0000259" key="8">
    <source>
        <dbReference type="Pfam" id="PF02574"/>
    </source>
</evidence>